<dbReference type="GO" id="GO:0030288">
    <property type="term" value="C:outer membrane-bounded periplasmic space"/>
    <property type="evidence" value="ECO:0007669"/>
    <property type="project" value="UniProtKB-UniRule"/>
</dbReference>
<keyword evidence="1" id="KW-0732">Signal</keyword>
<keyword evidence="4" id="KW-1185">Reference proteome</keyword>
<dbReference type="InterPro" id="IPR014162">
    <property type="entry name" value="CpoB_C"/>
</dbReference>
<dbReference type="SUPFAM" id="SSF48452">
    <property type="entry name" value="TPR-like"/>
    <property type="match status" value="1"/>
</dbReference>
<evidence type="ECO:0000313" key="4">
    <source>
        <dbReference type="Proteomes" id="UP000221168"/>
    </source>
</evidence>
<dbReference type="Pfam" id="PF13432">
    <property type="entry name" value="TPR_16"/>
    <property type="match status" value="1"/>
</dbReference>
<keyword evidence="1" id="KW-0131">Cell cycle</keyword>
<evidence type="ECO:0000256" key="1">
    <source>
        <dbReference type="HAMAP-Rule" id="MF_02066"/>
    </source>
</evidence>
<dbReference type="OrthoDB" id="7185608at2"/>
<dbReference type="Proteomes" id="UP000221168">
    <property type="component" value="Unassembled WGS sequence"/>
</dbReference>
<comment type="function">
    <text evidence="1">Mediates coordination of peptidoglycan synthesis and outer membrane constriction during cell division.</text>
</comment>
<reference evidence="3 4" key="1">
    <citation type="submission" date="2017-10" db="EMBL/GenBank/DDBJ databases">
        <title>Sedimentibacterium mangrovi gen. nov., sp. nov., a novel member of family Phyllobacteriacea isolated from mangrove sediment.</title>
        <authorList>
            <person name="Liao H."/>
            <person name="Tian Y."/>
        </authorList>
    </citation>
    <scope>NUCLEOTIDE SEQUENCE [LARGE SCALE GENOMIC DNA]</scope>
    <source>
        <strain evidence="3 4">X9-2-2</strain>
    </source>
</reference>
<comment type="caution">
    <text evidence="3">The sequence shown here is derived from an EMBL/GenBank/DDBJ whole genome shotgun (WGS) entry which is preliminary data.</text>
</comment>
<name>A0A2G1QKX0_9HYPH</name>
<dbReference type="EMBL" id="PDVP01000010">
    <property type="protein sequence ID" value="PHP66142.1"/>
    <property type="molecule type" value="Genomic_DNA"/>
</dbReference>
<dbReference type="AlphaFoldDB" id="A0A2G1QKX0"/>
<feature type="compositionally biased region" description="Basic and acidic residues" evidence="2">
    <location>
        <begin position="71"/>
        <end position="95"/>
    </location>
</feature>
<comment type="subcellular location">
    <subcellularLocation>
        <location evidence="1">Periplasm</location>
    </subcellularLocation>
</comment>
<keyword evidence="1" id="KW-0175">Coiled coil</keyword>
<accession>A0A2G1QKX0</accession>
<dbReference type="GO" id="GO:0043093">
    <property type="term" value="P:FtsZ-dependent cytokinesis"/>
    <property type="evidence" value="ECO:0007669"/>
    <property type="project" value="UniProtKB-UniRule"/>
</dbReference>
<protein>
    <recommendedName>
        <fullName evidence="1">Cell division coordinator CpoB</fullName>
    </recommendedName>
</protein>
<organism evidence="3 4">
    <name type="scientific">Zhengella mangrovi</name>
    <dbReference type="NCBI Taxonomy" id="1982044"/>
    <lineage>
        <taxon>Bacteria</taxon>
        <taxon>Pseudomonadati</taxon>
        <taxon>Pseudomonadota</taxon>
        <taxon>Alphaproteobacteria</taxon>
        <taxon>Hyphomicrobiales</taxon>
        <taxon>Notoacmeibacteraceae</taxon>
        <taxon>Zhengella</taxon>
    </lineage>
</organism>
<feature type="coiled-coil region" evidence="1">
    <location>
        <begin position="29"/>
        <end position="63"/>
    </location>
</feature>
<dbReference type="InterPro" id="IPR034706">
    <property type="entry name" value="CpoB"/>
</dbReference>
<keyword evidence="1" id="KW-0574">Periplasm</keyword>
<keyword evidence="1" id="KW-0132">Cell division</keyword>
<evidence type="ECO:0000256" key="2">
    <source>
        <dbReference type="SAM" id="MobiDB-lite"/>
    </source>
</evidence>
<feature type="signal peptide" evidence="1">
    <location>
        <begin position="1"/>
        <end position="22"/>
    </location>
</feature>
<dbReference type="HAMAP" id="MF_02066">
    <property type="entry name" value="CpoB"/>
    <property type="match status" value="1"/>
</dbReference>
<dbReference type="Pfam" id="PF13174">
    <property type="entry name" value="TPR_6"/>
    <property type="match status" value="1"/>
</dbReference>
<evidence type="ECO:0000313" key="3">
    <source>
        <dbReference type="EMBL" id="PHP66142.1"/>
    </source>
</evidence>
<dbReference type="Gene3D" id="1.25.40.10">
    <property type="entry name" value="Tetratricopeptide repeat domain"/>
    <property type="match status" value="1"/>
</dbReference>
<gene>
    <name evidence="3" type="primary">ygbF</name>
    <name evidence="1" type="synonym">cpoB</name>
    <name evidence="3" type="ORF">CSC94_16230</name>
</gene>
<comment type="similarity">
    <text evidence="1">Belongs to the CpoB family.</text>
</comment>
<dbReference type="InterPro" id="IPR011990">
    <property type="entry name" value="TPR-like_helical_dom_sf"/>
</dbReference>
<feature type="region of interest" description="Disordered" evidence="2">
    <location>
        <begin position="71"/>
        <end position="162"/>
    </location>
</feature>
<feature type="chain" id="PRO_5013974209" description="Cell division coordinator CpoB" evidence="1">
    <location>
        <begin position="23"/>
        <end position="286"/>
    </location>
</feature>
<proteinExistence type="inferred from homology"/>
<sequence precursor="true">MRLKIALLAVMLAAVPMTGTMAQTYDPRVTQLEEQVRQLNGRIEELNFQLLQMQETLRKSQEDNEFRLQQLEEKRSQSVKSTDGKHASADERPMDATDEGNSSVADAGKDATGVDWAKAGSGSDKLGDPPRSLGTLEVDKDGNVNGAGASQDVAAVPQSDSPESLYSDSYQYVLAGDYKAAEAGFRAYAERYPDGPQIADATYWLGESLIGQERYPEAAEVLLNATKTYPKSGKAPDMMLKLGVSLAAMKKMEIACATYEAIGKKYPGVSSAMRERIAQEQALAGC</sequence>
<dbReference type="NCBIfam" id="TIGR02795">
    <property type="entry name" value="tol_pal_ybgF"/>
    <property type="match status" value="1"/>
</dbReference>
<dbReference type="InterPro" id="IPR019734">
    <property type="entry name" value="TPR_rpt"/>
</dbReference>